<dbReference type="PANTHER" id="PTHR11067">
    <property type="entry name" value="INOSINE TRIPHOSPHATE PYROPHOSPHATASE/HAM1 PROTEIN"/>
    <property type="match status" value="1"/>
</dbReference>
<evidence type="ECO:0000256" key="8">
    <source>
        <dbReference type="ARBA" id="ARBA00051875"/>
    </source>
</evidence>
<evidence type="ECO:0000256" key="7">
    <source>
        <dbReference type="ARBA" id="ARBA00023080"/>
    </source>
</evidence>
<feature type="binding site" evidence="10">
    <location>
        <position position="84"/>
    </location>
    <ligand>
        <name>substrate</name>
    </ligand>
</feature>
<evidence type="ECO:0000256" key="2">
    <source>
        <dbReference type="ARBA" id="ARBA00011738"/>
    </source>
</evidence>
<dbReference type="GO" id="GO:0036220">
    <property type="term" value="F:ITP diphosphatase activity"/>
    <property type="evidence" value="ECO:0007669"/>
    <property type="project" value="UniProtKB-UniRule"/>
</dbReference>
<accession>A0A916JSW5</accession>
<comment type="caution">
    <text evidence="10">Lacks conserved residue(s) required for the propagation of feature annotation.</text>
</comment>
<protein>
    <recommendedName>
        <fullName evidence="10">dITP/XTP pyrophosphatase</fullName>
        <ecNumber evidence="10">3.6.1.66</ecNumber>
    </recommendedName>
    <alternativeName>
        <fullName evidence="10">Non-canonical purine NTP pyrophosphatase</fullName>
    </alternativeName>
    <alternativeName>
        <fullName evidence="10">Non-standard purine NTP pyrophosphatase</fullName>
    </alternativeName>
    <alternativeName>
        <fullName evidence="10">Nucleoside-triphosphate diphosphatase</fullName>
    </alternativeName>
    <alternativeName>
        <fullName evidence="10">Nucleoside-triphosphate pyrophosphatase</fullName>
        <shortName evidence="10">NTPase</shortName>
    </alternativeName>
</protein>
<keyword evidence="4 10" id="KW-0547">Nucleotide-binding</keyword>
<dbReference type="GO" id="GO:0009146">
    <property type="term" value="P:purine nucleoside triphosphate catabolic process"/>
    <property type="evidence" value="ECO:0007669"/>
    <property type="project" value="UniProtKB-UniRule"/>
</dbReference>
<comment type="catalytic activity">
    <reaction evidence="9 10">
        <text>XTP + H2O = XMP + diphosphate + H(+)</text>
        <dbReference type="Rhea" id="RHEA:28610"/>
        <dbReference type="ChEBI" id="CHEBI:15377"/>
        <dbReference type="ChEBI" id="CHEBI:15378"/>
        <dbReference type="ChEBI" id="CHEBI:33019"/>
        <dbReference type="ChEBI" id="CHEBI:57464"/>
        <dbReference type="ChEBI" id="CHEBI:61314"/>
        <dbReference type="EC" id="3.6.1.66"/>
    </reaction>
</comment>
<dbReference type="GO" id="GO:0036222">
    <property type="term" value="F:XTP diphosphatase activity"/>
    <property type="evidence" value="ECO:0007669"/>
    <property type="project" value="UniProtKB-UniRule"/>
</dbReference>
<feature type="binding site" evidence="10">
    <location>
        <position position="83"/>
    </location>
    <ligand>
        <name>Mg(2+)</name>
        <dbReference type="ChEBI" id="CHEBI:18420"/>
    </ligand>
</feature>
<comment type="cofactor">
    <cofactor evidence="10">
        <name>Mg(2+)</name>
        <dbReference type="ChEBI" id="CHEBI:18420"/>
    </cofactor>
    <text evidence="10">Binds 1 Mg(2+) ion per subunit.</text>
</comment>
<feature type="binding site" evidence="10">
    <location>
        <begin position="200"/>
        <end position="201"/>
    </location>
    <ligand>
        <name>substrate</name>
    </ligand>
</feature>
<keyword evidence="6 10" id="KW-0460">Magnesium</keyword>
<evidence type="ECO:0000256" key="9">
    <source>
        <dbReference type="ARBA" id="ARBA00052017"/>
    </source>
</evidence>
<proteinExistence type="inferred from homology"/>
<dbReference type="GO" id="GO:0009117">
    <property type="term" value="P:nucleotide metabolic process"/>
    <property type="evidence" value="ECO:0007669"/>
    <property type="project" value="UniProtKB-KW"/>
</dbReference>
<dbReference type="GO" id="GO:0000166">
    <property type="term" value="F:nucleotide binding"/>
    <property type="evidence" value="ECO:0007669"/>
    <property type="project" value="UniProtKB-KW"/>
</dbReference>
<feature type="binding site" evidence="10">
    <location>
        <begin position="23"/>
        <end position="28"/>
    </location>
    <ligand>
        <name>substrate</name>
    </ligand>
</feature>
<evidence type="ECO:0000256" key="1">
    <source>
        <dbReference type="ARBA" id="ARBA00008023"/>
    </source>
</evidence>
<comment type="subunit">
    <text evidence="2 10">Homodimer.</text>
</comment>
<dbReference type="Proteomes" id="UP000693892">
    <property type="component" value="Unassembled WGS sequence"/>
</dbReference>
<dbReference type="RefSeq" id="WP_236021690.1">
    <property type="nucleotide sequence ID" value="NZ_CAJVAP010000002.1"/>
</dbReference>
<dbReference type="PANTHER" id="PTHR11067:SF9">
    <property type="entry name" value="INOSINE TRIPHOSPHATE PYROPHOSPHATASE"/>
    <property type="match status" value="1"/>
</dbReference>
<dbReference type="InterPro" id="IPR002637">
    <property type="entry name" value="RdgB/HAM1"/>
</dbReference>
<organism evidence="11 12">
    <name type="scientific">Leucobacter soli</name>
    <dbReference type="NCBI Taxonomy" id="2812850"/>
    <lineage>
        <taxon>Bacteria</taxon>
        <taxon>Bacillati</taxon>
        <taxon>Actinomycetota</taxon>
        <taxon>Actinomycetes</taxon>
        <taxon>Micrococcales</taxon>
        <taxon>Microbacteriaceae</taxon>
        <taxon>Leucobacter</taxon>
    </lineage>
</organism>
<dbReference type="EMBL" id="CAJVAP010000002">
    <property type="protein sequence ID" value="CAG7598695.1"/>
    <property type="molecule type" value="Genomic_DNA"/>
</dbReference>
<evidence type="ECO:0000256" key="6">
    <source>
        <dbReference type="ARBA" id="ARBA00022842"/>
    </source>
</evidence>
<feature type="binding site" evidence="10">
    <location>
        <position position="195"/>
    </location>
    <ligand>
        <name>substrate</name>
    </ligand>
</feature>
<name>A0A916JSW5_9MICO</name>
<dbReference type="GO" id="GO:0017111">
    <property type="term" value="F:ribonucleoside triphosphate phosphatase activity"/>
    <property type="evidence" value="ECO:0007669"/>
    <property type="project" value="InterPro"/>
</dbReference>
<keyword evidence="5 10" id="KW-0378">Hydrolase</keyword>
<comment type="similarity">
    <text evidence="1 10">Belongs to the HAM1 NTPase family.</text>
</comment>
<comment type="function">
    <text evidence="10">Pyrophosphatase that catalyzes the hydrolysis of nucleoside triphosphates to their monophosphate derivatives, with a high preference for the non-canonical purine nucleotides XTP (xanthosine triphosphate), dITP (deoxyinosine triphosphate) and ITP. Seems to function as a house-cleaning enzyme that removes non-canonical purine nucleotides from the nucleotide pool, thus preventing their incorporation into DNA/RNA and avoiding chromosomal lesions.</text>
</comment>
<comment type="catalytic activity">
    <reaction evidence="10">
        <text>ITP + H2O = IMP + diphosphate + H(+)</text>
        <dbReference type="Rhea" id="RHEA:29399"/>
        <dbReference type="ChEBI" id="CHEBI:15377"/>
        <dbReference type="ChEBI" id="CHEBI:15378"/>
        <dbReference type="ChEBI" id="CHEBI:33019"/>
        <dbReference type="ChEBI" id="CHEBI:58053"/>
        <dbReference type="ChEBI" id="CHEBI:61402"/>
        <dbReference type="EC" id="3.6.1.66"/>
    </reaction>
</comment>
<evidence type="ECO:0000256" key="10">
    <source>
        <dbReference type="HAMAP-Rule" id="MF_01405"/>
    </source>
</evidence>
<dbReference type="AlphaFoldDB" id="A0A916JSW5"/>
<dbReference type="CDD" id="cd00515">
    <property type="entry name" value="HAM1"/>
    <property type="match status" value="1"/>
</dbReference>
<feature type="binding site" evidence="10">
    <location>
        <begin position="172"/>
        <end position="175"/>
    </location>
    <ligand>
        <name>substrate</name>
    </ligand>
</feature>
<dbReference type="GO" id="GO:0046872">
    <property type="term" value="F:metal ion binding"/>
    <property type="evidence" value="ECO:0007669"/>
    <property type="project" value="UniProtKB-KW"/>
</dbReference>
<dbReference type="EC" id="3.6.1.66" evidence="10"/>
<evidence type="ECO:0000256" key="5">
    <source>
        <dbReference type="ARBA" id="ARBA00022801"/>
    </source>
</evidence>
<evidence type="ECO:0000256" key="3">
    <source>
        <dbReference type="ARBA" id="ARBA00022723"/>
    </source>
</evidence>
<keyword evidence="3 10" id="KW-0479">Metal-binding</keyword>
<comment type="caution">
    <text evidence="11">The sequence shown here is derived from an EMBL/GenBank/DDBJ whole genome shotgun (WGS) entry which is preliminary data.</text>
</comment>
<keyword evidence="12" id="KW-1185">Reference proteome</keyword>
<keyword evidence="7 10" id="KW-0546">Nucleotide metabolism</keyword>
<feature type="active site" description="Proton acceptor" evidence="10">
    <location>
        <position position="83"/>
    </location>
</feature>
<dbReference type="Pfam" id="PF01725">
    <property type="entry name" value="Ham1p_like"/>
    <property type="match status" value="1"/>
</dbReference>
<dbReference type="HAMAP" id="MF_01405">
    <property type="entry name" value="Non_canon_purine_NTPase"/>
    <property type="match status" value="1"/>
</dbReference>
<evidence type="ECO:0000256" key="4">
    <source>
        <dbReference type="ARBA" id="ARBA00022741"/>
    </source>
</evidence>
<dbReference type="GO" id="GO:0005829">
    <property type="term" value="C:cytosol"/>
    <property type="evidence" value="ECO:0007669"/>
    <property type="project" value="TreeGrafter"/>
</dbReference>
<sequence>MSSGVTGGGSNGGGGATRVVLASHNAHKLEELRRILAPLVPGIELLAYDGPEPVESGVTFEANALLKARAAAAHTGLPAIADDSGIAVDVLGGSPGIFSARWGGPARDDAANVELLLWQLSDLADAHRAASFVCAAALALPGDGAVGAGDEVAVRGVWPGSILRAPAGDGGFGYDPVFLPEGEQRSAAQLSPAEKDASSHRRRAFTALAEEMRRLLP</sequence>
<dbReference type="FunFam" id="3.90.950.10:FF:000001">
    <property type="entry name" value="dITP/XTP pyrophosphatase"/>
    <property type="match status" value="1"/>
</dbReference>
<dbReference type="GO" id="GO:0035870">
    <property type="term" value="F:dITP diphosphatase activity"/>
    <property type="evidence" value="ECO:0007669"/>
    <property type="project" value="UniProtKB-UniRule"/>
</dbReference>
<dbReference type="InterPro" id="IPR020922">
    <property type="entry name" value="dITP/XTP_pyrophosphatase"/>
</dbReference>
<gene>
    <name evidence="11" type="ORF">LEUCIP111803_00247</name>
</gene>
<evidence type="ECO:0000313" key="11">
    <source>
        <dbReference type="EMBL" id="CAG7598695.1"/>
    </source>
</evidence>
<evidence type="ECO:0000313" key="12">
    <source>
        <dbReference type="Proteomes" id="UP000693892"/>
    </source>
</evidence>
<comment type="catalytic activity">
    <reaction evidence="8 10">
        <text>dITP + H2O = dIMP + diphosphate + H(+)</text>
        <dbReference type="Rhea" id="RHEA:28342"/>
        <dbReference type="ChEBI" id="CHEBI:15377"/>
        <dbReference type="ChEBI" id="CHEBI:15378"/>
        <dbReference type="ChEBI" id="CHEBI:33019"/>
        <dbReference type="ChEBI" id="CHEBI:61194"/>
        <dbReference type="ChEBI" id="CHEBI:61382"/>
        <dbReference type="EC" id="3.6.1.66"/>
    </reaction>
</comment>
<reference evidence="11" key="1">
    <citation type="submission" date="2021-06" db="EMBL/GenBank/DDBJ databases">
        <authorList>
            <person name="Criscuolo A."/>
        </authorList>
    </citation>
    <scope>NUCLEOTIDE SEQUENCE</scope>
    <source>
        <strain evidence="11">CIP111803</strain>
    </source>
</reference>